<sequence length="43" mass="4973">MLLLFIRKKGALRAGANPPLIWRVTRLGMKRTGQELSVFFTRE</sequence>
<dbReference type="BioCyc" id="SENT913075:G120P-2612-MONOMER"/>
<protein>
    <submittedName>
        <fullName evidence="1">Uncharacterized protein</fullName>
    </submittedName>
</protein>
<comment type="caution">
    <text evidence="1">The sequence shown here is derived from an EMBL/GenBank/DDBJ whole genome shotgun (WGS) entry which is preliminary data.</text>
</comment>
<dbReference type="AlphaFoldDB" id="G5N9U0"/>
<dbReference type="EMBL" id="AFCO01000429">
    <property type="protein sequence ID" value="EHC60971.1"/>
    <property type="molecule type" value="Genomic_DNA"/>
</dbReference>
<evidence type="ECO:0000313" key="1">
    <source>
        <dbReference type="EMBL" id="EHC60971.1"/>
    </source>
</evidence>
<organism evidence="1 2">
    <name type="scientific">Salmonella enterica subsp. enterica serovar Inverness str. R8-3668</name>
    <dbReference type="NCBI Taxonomy" id="913075"/>
    <lineage>
        <taxon>Bacteria</taxon>
        <taxon>Pseudomonadati</taxon>
        <taxon>Pseudomonadota</taxon>
        <taxon>Gammaproteobacteria</taxon>
        <taxon>Enterobacterales</taxon>
        <taxon>Enterobacteriaceae</taxon>
        <taxon>Salmonella</taxon>
    </lineage>
</organism>
<dbReference type="Proteomes" id="UP000003532">
    <property type="component" value="Unassembled WGS sequence"/>
</dbReference>
<reference evidence="1 2" key="1">
    <citation type="journal article" date="2011" name="BMC Genomics">
        <title>Genome sequencing reveals diversification of virulence factor content and possible host adaptation in distinct subpopulations of Salmonella enterica.</title>
        <authorList>
            <person name="den Bakker H.C."/>
            <person name="Moreno Switt A.I."/>
            <person name="Govoni G."/>
            <person name="Cummings C.A."/>
            <person name="Ranieri M.L."/>
            <person name="Degoricija L."/>
            <person name="Hoelzer K."/>
            <person name="Rodriguez-Rivera L.D."/>
            <person name="Brown S."/>
            <person name="Bolchacova E."/>
            <person name="Furtado M.R."/>
            <person name="Wiedmann M."/>
        </authorList>
    </citation>
    <scope>NUCLEOTIDE SEQUENCE [LARGE SCALE GENOMIC DNA]</scope>
    <source>
        <strain evidence="1 2">R8-3668</strain>
    </source>
</reference>
<dbReference type="PATRIC" id="fig|913075.3.peg.907"/>
<proteinExistence type="predicted"/>
<gene>
    <name evidence="1" type="ORF">LTSEINV_1187</name>
</gene>
<name>G5N9U0_SALET</name>
<evidence type="ECO:0000313" key="2">
    <source>
        <dbReference type="Proteomes" id="UP000003532"/>
    </source>
</evidence>
<accession>G5N9U0</accession>